<evidence type="ECO:0000313" key="1">
    <source>
        <dbReference type="EMBL" id="CAD2216664.1"/>
    </source>
</evidence>
<protein>
    <submittedName>
        <fullName evidence="1">Uncharacterized protein</fullName>
    </submittedName>
</protein>
<sequence length="132" mass="14662">MGMIEAHWGQKINRFRIVCLFWSNLCRLIMSYLVLKEMKYDEKQGEKDPVLAKTHKKRVLAVWDGILMTLFAYTLQKGARPAGPGHLPKALESGSVIELLTCLVPPIYTVPTTPQGILGVASLVPSILMGLV</sequence>
<gene>
    <name evidence="1" type="ORF">ADEAN_000412600</name>
</gene>
<keyword evidence="2" id="KW-1185">Reference proteome</keyword>
<dbReference type="VEuPathDB" id="TriTrypDB:ADEAN_000412600"/>
<dbReference type="Proteomes" id="UP000515908">
    <property type="component" value="Chromosome 07"/>
</dbReference>
<dbReference type="PANTHER" id="PTHR42266">
    <property type="entry name" value="GIM5B PROTEIN"/>
    <property type="match status" value="1"/>
</dbReference>
<organism evidence="1 2">
    <name type="scientific">Angomonas deanei</name>
    <dbReference type="NCBI Taxonomy" id="59799"/>
    <lineage>
        <taxon>Eukaryota</taxon>
        <taxon>Discoba</taxon>
        <taxon>Euglenozoa</taxon>
        <taxon>Kinetoplastea</taxon>
        <taxon>Metakinetoplastina</taxon>
        <taxon>Trypanosomatida</taxon>
        <taxon>Trypanosomatidae</taxon>
        <taxon>Strigomonadinae</taxon>
        <taxon>Angomonas</taxon>
    </lineage>
</organism>
<evidence type="ECO:0000313" key="2">
    <source>
        <dbReference type="Proteomes" id="UP000515908"/>
    </source>
</evidence>
<dbReference type="PANTHER" id="PTHR42266:SF1">
    <property type="entry name" value="GIM5B PROTEIN"/>
    <property type="match status" value="1"/>
</dbReference>
<dbReference type="AlphaFoldDB" id="A0A7G2CCS8"/>
<accession>A0A7G2CCS8</accession>
<name>A0A7G2CCS8_9TRYP</name>
<dbReference type="EMBL" id="LR877151">
    <property type="protein sequence ID" value="CAD2216664.1"/>
    <property type="molecule type" value="Genomic_DNA"/>
</dbReference>
<dbReference type="OrthoDB" id="275311at2759"/>
<proteinExistence type="predicted"/>
<reference evidence="1 2" key="1">
    <citation type="submission" date="2020-08" db="EMBL/GenBank/DDBJ databases">
        <authorList>
            <person name="Newling K."/>
            <person name="Davey J."/>
            <person name="Forrester S."/>
        </authorList>
    </citation>
    <scope>NUCLEOTIDE SEQUENCE [LARGE SCALE GENOMIC DNA]</scope>
    <source>
        <strain evidence="2">Crithidia deanei Carvalho (ATCC PRA-265)</strain>
    </source>
</reference>